<protein>
    <recommendedName>
        <fullName evidence="4">Suppressor of white apricot N-terminal domain-containing protein</fullName>
    </recommendedName>
</protein>
<sequence length="649" mass="71361">MAWHAARREEKRVYALMDENRARAERRKAAHEAKMTDPVQMLRVAGRASVPVLDAERFYANETGKNVAPWVLDRDATIDRFDARNLLDFVPEWSAAGGAGVNVAGGVVEDEDEEDKVQFERYRDIVDAEMHGRPDHAVIRTIDDQWTAHLVVHSKAGAAAAASPASGPGTEYLNPDSLAIAPTMSDVTTTTMYMPALQRQMDVLGAQYGVRKWSELVGNVERREERERRGRKSEEKRKDKLRERRLNRMENKQKHKRPRRGSRGGGSDTGEVGDTELGAGGSDGSRSDSRAEDVSDDSGDSTSGSETASESDSDSESGEGSLTIEFAKVEAVPSGDVTVEDISSASDTDADKPPTIPTYKPIARSPAPAPTPSPPFTPATKHPSLTTTPVVQSARDRLRKAALADEGGGVMGREEQGADSQWQGVAEVVHVQFKKAKRPAASRGGVKPRSSAMLGTGSPPEPNTSTVAPAPVPAAGDVVEEGARPGQGSMESVKNERERDEDHQGGLRRSGRRGSNRSKSPYRTKGGKSRSRSRSRSRTRRRSRSRSRSRSWRRSSSHEGPRRHLIHQTTRRHQHTDRHSRSRSWSRGRSASPAGSVSPRDSYRRGTDGAGWKRRRSPSSASDVVKRDPCGANWRSDEKKRRQRERDRS</sequence>
<gene>
    <name evidence="5" type="ORF">M427DRAFT_356919</name>
</gene>
<accession>A0A139AB86</accession>
<dbReference type="InterPro" id="IPR019147">
    <property type="entry name" value="SWAP_N_domain"/>
</dbReference>
<feature type="compositionally biased region" description="Basic residues" evidence="3">
    <location>
        <begin position="509"/>
        <end position="555"/>
    </location>
</feature>
<organism evidence="5 6">
    <name type="scientific">Gonapodya prolifera (strain JEL478)</name>
    <name type="common">Monoblepharis prolifera</name>
    <dbReference type="NCBI Taxonomy" id="1344416"/>
    <lineage>
        <taxon>Eukaryota</taxon>
        <taxon>Fungi</taxon>
        <taxon>Fungi incertae sedis</taxon>
        <taxon>Chytridiomycota</taxon>
        <taxon>Chytridiomycota incertae sedis</taxon>
        <taxon>Monoblepharidomycetes</taxon>
        <taxon>Monoblepharidales</taxon>
        <taxon>Gonapodyaceae</taxon>
        <taxon>Gonapodya</taxon>
    </lineage>
</organism>
<evidence type="ECO:0000313" key="6">
    <source>
        <dbReference type="Proteomes" id="UP000070544"/>
    </source>
</evidence>
<dbReference type="Pfam" id="PF09750">
    <property type="entry name" value="DRY_EERY"/>
    <property type="match status" value="1"/>
</dbReference>
<feature type="compositionally biased region" description="Basic residues" evidence="3">
    <location>
        <begin position="253"/>
        <end position="262"/>
    </location>
</feature>
<keyword evidence="2" id="KW-0508">mRNA splicing</keyword>
<dbReference type="GO" id="GO:0006397">
    <property type="term" value="P:mRNA processing"/>
    <property type="evidence" value="ECO:0007669"/>
    <property type="project" value="UniProtKB-KW"/>
</dbReference>
<feature type="compositionally biased region" description="Basic and acidic residues" evidence="3">
    <location>
        <begin position="624"/>
        <end position="649"/>
    </location>
</feature>
<dbReference type="OMA" id="YSECAPV"/>
<proteinExistence type="predicted"/>
<dbReference type="SMART" id="SM01141">
    <property type="entry name" value="DRY_EERY"/>
    <property type="match status" value="1"/>
</dbReference>
<evidence type="ECO:0000256" key="2">
    <source>
        <dbReference type="ARBA" id="ARBA00023187"/>
    </source>
</evidence>
<evidence type="ECO:0000256" key="1">
    <source>
        <dbReference type="ARBA" id="ARBA00022664"/>
    </source>
</evidence>
<feature type="compositionally biased region" description="Basic and acidic residues" evidence="3">
    <location>
        <begin position="493"/>
        <end position="505"/>
    </location>
</feature>
<feature type="compositionally biased region" description="Basic and acidic residues" evidence="3">
    <location>
        <begin position="220"/>
        <end position="252"/>
    </location>
</feature>
<name>A0A139AB86_GONPJ</name>
<dbReference type="EMBL" id="KQ965772">
    <property type="protein sequence ID" value="KXS14010.1"/>
    <property type="molecule type" value="Genomic_DNA"/>
</dbReference>
<dbReference type="GO" id="GO:0008380">
    <property type="term" value="P:RNA splicing"/>
    <property type="evidence" value="ECO:0007669"/>
    <property type="project" value="UniProtKB-KW"/>
</dbReference>
<dbReference type="PANTHER" id="PTHR13161">
    <property type="entry name" value="SPLICING FACTOR SUPPRESSOR OF WHITE APRICOT"/>
    <property type="match status" value="1"/>
</dbReference>
<evidence type="ECO:0000313" key="5">
    <source>
        <dbReference type="EMBL" id="KXS14010.1"/>
    </source>
</evidence>
<evidence type="ECO:0000256" key="3">
    <source>
        <dbReference type="SAM" id="MobiDB-lite"/>
    </source>
</evidence>
<keyword evidence="1" id="KW-0507">mRNA processing</keyword>
<dbReference type="PANTHER" id="PTHR13161:SF4">
    <property type="entry name" value="CLK4-ASSOCIATING SERINE_ARGININE RICH PROTEIN"/>
    <property type="match status" value="1"/>
</dbReference>
<feature type="domain" description="Suppressor of white apricot N-terminal" evidence="4">
    <location>
        <begin position="40"/>
        <end position="176"/>
    </location>
</feature>
<feature type="compositionally biased region" description="Low complexity" evidence="3">
    <location>
        <begin position="467"/>
        <end position="477"/>
    </location>
</feature>
<evidence type="ECO:0000259" key="4">
    <source>
        <dbReference type="SMART" id="SM01141"/>
    </source>
</evidence>
<dbReference type="AlphaFoldDB" id="A0A139AB86"/>
<reference evidence="5 6" key="1">
    <citation type="journal article" date="2015" name="Genome Biol. Evol.">
        <title>Phylogenomic analyses indicate that early fungi evolved digesting cell walls of algal ancestors of land plants.</title>
        <authorList>
            <person name="Chang Y."/>
            <person name="Wang S."/>
            <person name="Sekimoto S."/>
            <person name="Aerts A.L."/>
            <person name="Choi C."/>
            <person name="Clum A."/>
            <person name="LaButti K.M."/>
            <person name="Lindquist E.A."/>
            <person name="Yee Ngan C."/>
            <person name="Ohm R.A."/>
            <person name="Salamov A.A."/>
            <person name="Grigoriev I.V."/>
            <person name="Spatafora J.W."/>
            <person name="Berbee M.L."/>
        </authorList>
    </citation>
    <scope>NUCLEOTIDE SEQUENCE [LARGE SCALE GENOMIC DNA]</scope>
    <source>
        <strain evidence="5 6">JEL478</strain>
    </source>
</reference>
<feature type="compositionally biased region" description="Pro residues" evidence="3">
    <location>
        <begin position="367"/>
        <end position="377"/>
    </location>
</feature>
<dbReference type="OrthoDB" id="10070965at2759"/>
<dbReference type="Proteomes" id="UP000070544">
    <property type="component" value="Unassembled WGS sequence"/>
</dbReference>
<dbReference type="InterPro" id="IPR040397">
    <property type="entry name" value="SWAP"/>
</dbReference>
<feature type="region of interest" description="Disordered" evidence="3">
    <location>
        <begin position="220"/>
        <end position="649"/>
    </location>
</feature>
<feature type="compositionally biased region" description="Low complexity" evidence="3">
    <location>
        <begin position="587"/>
        <end position="600"/>
    </location>
</feature>
<feature type="compositionally biased region" description="Basic residues" evidence="3">
    <location>
        <begin position="563"/>
        <end position="586"/>
    </location>
</feature>
<keyword evidence="6" id="KW-1185">Reference proteome</keyword>